<dbReference type="PANTHER" id="PTHR35525:SF3">
    <property type="entry name" value="BLL6575 PROTEIN"/>
    <property type="match status" value="1"/>
</dbReference>
<dbReference type="Proteomes" id="UP001241758">
    <property type="component" value="Unassembled WGS sequence"/>
</dbReference>
<dbReference type="RefSeq" id="WP_282764341.1">
    <property type="nucleotide sequence ID" value="NZ_JASCTH010000025.1"/>
</dbReference>
<evidence type="ECO:0000313" key="3">
    <source>
        <dbReference type="Proteomes" id="UP001241758"/>
    </source>
</evidence>
<feature type="domain" description="Zinc finger CGNR" evidence="1">
    <location>
        <begin position="158"/>
        <end position="200"/>
    </location>
</feature>
<dbReference type="Pfam" id="PF11706">
    <property type="entry name" value="zf-CGNR"/>
    <property type="match status" value="1"/>
</dbReference>
<dbReference type="Gene3D" id="1.10.3300.10">
    <property type="entry name" value="Jann2411-like domain"/>
    <property type="match status" value="1"/>
</dbReference>
<dbReference type="InterPro" id="IPR021005">
    <property type="entry name" value="Znf_CGNR"/>
</dbReference>
<protein>
    <submittedName>
        <fullName evidence="2">CGNR zinc finger domain-containing protein</fullName>
    </submittedName>
</protein>
<gene>
    <name evidence="2" type="ORF">QLQ12_32385</name>
</gene>
<keyword evidence="3" id="KW-1185">Reference proteome</keyword>
<evidence type="ECO:0000259" key="1">
    <source>
        <dbReference type="Pfam" id="PF11706"/>
    </source>
</evidence>
<reference evidence="2 3" key="1">
    <citation type="submission" date="2023-05" db="EMBL/GenBank/DDBJ databases">
        <title>Actinoplanes sp. NEAU-A12 genome sequencing.</title>
        <authorList>
            <person name="Wang Z.-S."/>
        </authorList>
    </citation>
    <scope>NUCLEOTIDE SEQUENCE [LARGE SCALE GENOMIC DNA]</scope>
    <source>
        <strain evidence="2 3">NEAU-A12</strain>
    </source>
</reference>
<dbReference type="Pfam" id="PF07336">
    <property type="entry name" value="ABATE"/>
    <property type="match status" value="1"/>
</dbReference>
<accession>A0ABT6WU97</accession>
<dbReference type="SUPFAM" id="SSF160904">
    <property type="entry name" value="Jann2411-like"/>
    <property type="match status" value="1"/>
</dbReference>
<dbReference type="PANTHER" id="PTHR35525">
    <property type="entry name" value="BLL6575 PROTEIN"/>
    <property type="match status" value="1"/>
</dbReference>
<name>A0ABT6WU97_9ACTN</name>
<organism evidence="2 3">
    <name type="scientific">Actinoplanes sandaracinus</name>
    <dbReference type="NCBI Taxonomy" id="3045177"/>
    <lineage>
        <taxon>Bacteria</taxon>
        <taxon>Bacillati</taxon>
        <taxon>Actinomycetota</taxon>
        <taxon>Actinomycetes</taxon>
        <taxon>Micromonosporales</taxon>
        <taxon>Micromonosporaceae</taxon>
        <taxon>Actinoplanes</taxon>
    </lineage>
</organism>
<dbReference type="EMBL" id="JASCTH010000025">
    <property type="protein sequence ID" value="MDI6103317.1"/>
    <property type="molecule type" value="Genomic_DNA"/>
</dbReference>
<evidence type="ECO:0000313" key="2">
    <source>
        <dbReference type="EMBL" id="MDI6103317.1"/>
    </source>
</evidence>
<proteinExistence type="predicted"/>
<dbReference type="InterPro" id="IPR010852">
    <property type="entry name" value="ABATE"/>
</dbReference>
<comment type="caution">
    <text evidence="2">The sequence shown here is derived from an EMBL/GenBank/DDBJ whole genome shotgun (WGS) entry which is preliminary data.</text>
</comment>
<dbReference type="InterPro" id="IPR023286">
    <property type="entry name" value="ABATE_dom_sf"/>
</dbReference>
<sequence length="203" mass="22335">MKVSIRSRAKQSSILLYRQHREGSASRGGFAGFIVALANTAAGASRSGADELSTVDQLARLLERYTFVGRVDGDEVELAQVRAARAQLRDVWTADRDDAAAMVNRMLREAPARPYLIRHDGSDWHVHATEPGAPLAERMRVDAALALMSVIRMDETGRLRVCAADDCAGLFADMSRNGSRRFCSVRCGNRVNMSACRARRLRG</sequence>